<dbReference type="eggNOG" id="COG1959">
    <property type="taxonomic scope" value="Bacteria"/>
</dbReference>
<name>A8S5G4_ENTBW</name>
<dbReference type="PANTHER" id="PTHR33221:SF15">
    <property type="entry name" value="HTH-TYPE TRANSCRIPTIONAL REGULATOR YWGB-RELATED"/>
    <property type="match status" value="1"/>
</dbReference>
<dbReference type="AlphaFoldDB" id="A8S5G4"/>
<dbReference type="PANTHER" id="PTHR33221">
    <property type="entry name" value="WINGED HELIX-TURN-HELIX TRANSCRIPTIONAL REGULATOR, RRF2 FAMILY"/>
    <property type="match status" value="1"/>
</dbReference>
<dbReference type="Pfam" id="PF02082">
    <property type="entry name" value="Rrf2"/>
    <property type="match status" value="1"/>
</dbReference>
<comment type="caution">
    <text evidence="1">The sequence shown here is derived from an EMBL/GenBank/DDBJ whole genome shotgun (WGS) entry which is preliminary data.</text>
</comment>
<reference evidence="1 2" key="1">
    <citation type="submission" date="2007-08" db="EMBL/GenBank/DDBJ databases">
        <authorList>
            <person name="Fulton L."/>
            <person name="Clifton S."/>
            <person name="Fulton B."/>
            <person name="Xu J."/>
            <person name="Minx P."/>
            <person name="Pepin K.H."/>
            <person name="Johnson M."/>
            <person name="Thiruvilangam P."/>
            <person name="Bhonagiri V."/>
            <person name="Nash W.E."/>
            <person name="Mardis E.R."/>
            <person name="Wilson R.K."/>
        </authorList>
    </citation>
    <scope>NUCLEOTIDE SEQUENCE [LARGE SCALE GENOMIC DNA]</scope>
    <source>
        <strain evidence="2">ATCC BAA-613 / DSM 15670 / CCUG 46953 / JCM 12243 / WAL 16351</strain>
    </source>
</reference>
<dbReference type="InterPro" id="IPR000944">
    <property type="entry name" value="Tscrpt_reg_Rrf2"/>
</dbReference>
<evidence type="ECO:0000313" key="1">
    <source>
        <dbReference type="EMBL" id="EDP12636.1"/>
    </source>
</evidence>
<dbReference type="Proteomes" id="UP000005396">
    <property type="component" value="Unassembled WGS sequence"/>
</dbReference>
<gene>
    <name evidence="1" type="ORF">CLOBOL_07198</name>
</gene>
<organism evidence="1 2">
    <name type="scientific">Enterocloster bolteae (strain ATCC BAA-613 / DSM 15670 / CCUG 46953 / JCM 12243 / WAL 16351)</name>
    <name type="common">Clostridium bolteae</name>
    <dbReference type="NCBI Taxonomy" id="411902"/>
    <lineage>
        <taxon>Bacteria</taxon>
        <taxon>Bacillati</taxon>
        <taxon>Bacillota</taxon>
        <taxon>Clostridia</taxon>
        <taxon>Lachnospirales</taxon>
        <taxon>Lachnospiraceae</taxon>
        <taxon>Enterocloster</taxon>
    </lineage>
</organism>
<proteinExistence type="predicted"/>
<dbReference type="GO" id="GO:0003700">
    <property type="term" value="F:DNA-binding transcription factor activity"/>
    <property type="evidence" value="ECO:0007669"/>
    <property type="project" value="TreeGrafter"/>
</dbReference>
<dbReference type="Gene3D" id="1.10.10.10">
    <property type="entry name" value="Winged helix-like DNA-binding domain superfamily/Winged helix DNA-binding domain"/>
    <property type="match status" value="1"/>
</dbReference>
<dbReference type="PaxDb" id="411902-CLOBOL_07198"/>
<dbReference type="HOGENOM" id="CLU_107144_1_3_9"/>
<dbReference type="PROSITE" id="PS51197">
    <property type="entry name" value="HTH_RRF2_2"/>
    <property type="match status" value="1"/>
</dbReference>
<evidence type="ECO:0008006" key="3">
    <source>
        <dbReference type="Google" id="ProtNLM"/>
    </source>
</evidence>
<dbReference type="InterPro" id="IPR036388">
    <property type="entry name" value="WH-like_DNA-bd_sf"/>
</dbReference>
<evidence type="ECO:0000313" key="2">
    <source>
        <dbReference type="Proteomes" id="UP000005396"/>
    </source>
</evidence>
<protein>
    <recommendedName>
        <fullName evidence="3">Rrf2 family transcriptional regulator</fullName>
    </recommendedName>
</protein>
<reference evidence="1 2" key="2">
    <citation type="submission" date="2007-09" db="EMBL/GenBank/DDBJ databases">
        <title>Draft genome sequence of Clostridium bolteae (ATCC BAA-613).</title>
        <authorList>
            <person name="Sudarsanam P."/>
            <person name="Ley R."/>
            <person name="Guruge J."/>
            <person name="Turnbaugh P.J."/>
            <person name="Mahowald M."/>
            <person name="Liep D."/>
            <person name="Gordon J."/>
        </authorList>
    </citation>
    <scope>NUCLEOTIDE SEQUENCE [LARGE SCALE GENOMIC DNA]</scope>
    <source>
        <strain evidence="2">ATCC BAA-613 / DSM 15670 / CCUG 46953 / JCM 12243 / WAL 16351</strain>
    </source>
</reference>
<sequence length="179" mass="20264">MSHTKKVWYGFTLQGYMGGGEKEFYMQLTMTTDYALRCLLYLAGKEGVSSSPEIGKAVGINNIFVQKVLRVLRDAGFVSSLKGGTGGYWLAKKPEEIVLLDIILLFEKTMKINRCLEAEGCCERYETCPMHVYYAEVQETLEGYFGQATLQDVINHGKIKRKEMIDDAKEKACDRKNSM</sequence>
<dbReference type="EMBL" id="ABCC02000075">
    <property type="protein sequence ID" value="EDP12636.1"/>
    <property type="molecule type" value="Genomic_DNA"/>
</dbReference>
<dbReference type="InterPro" id="IPR036390">
    <property type="entry name" value="WH_DNA-bd_sf"/>
</dbReference>
<dbReference type="SUPFAM" id="SSF46785">
    <property type="entry name" value="Winged helix' DNA-binding domain"/>
    <property type="match status" value="1"/>
</dbReference>
<dbReference type="GO" id="GO:0005829">
    <property type="term" value="C:cytosol"/>
    <property type="evidence" value="ECO:0007669"/>
    <property type="project" value="TreeGrafter"/>
</dbReference>
<dbReference type="NCBIfam" id="TIGR00738">
    <property type="entry name" value="rrf2_super"/>
    <property type="match status" value="1"/>
</dbReference>
<accession>A8S5G4</accession>